<dbReference type="AlphaFoldDB" id="A0A9Q8UVB0"/>
<name>A0A9Q8UVB0_PASFU</name>
<feature type="region of interest" description="Disordered" evidence="1">
    <location>
        <begin position="24"/>
        <end position="43"/>
    </location>
</feature>
<reference evidence="2" key="1">
    <citation type="submission" date="2021-12" db="EMBL/GenBank/DDBJ databases">
        <authorList>
            <person name="Zaccaron A."/>
            <person name="Stergiopoulos I."/>
        </authorList>
    </citation>
    <scope>NUCLEOTIDE SEQUENCE</scope>
    <source>
        <strain evidence="2">Race5_Kim</strain>
    </source>
</reference>
<dbReference type="OrthoDB" id="3646601at2759"/>
<sequence>MADTPLSNEGAALCTSLGTLQMKPDPYTQHNHAAGTEASDEQPKRSLLDLPAELWSKIGKLAIENSPFFRTSSLDEPDFDLIAQEKWQRMLRLHQPAITRTCRALREELLPYFYQQRVIMNEAPFASWEHVHRLGQFLRAIGRDNRRHVTGGQVFSYDDTAGGTEKLEDMIRRKWKVQCEVVVLAEHDAGLIKYGLHFL</sequence>
<dbReference type="Proteomes" id="UP000756132">
    <property type="component" value="Chromosome 11"/>
</dbReference>
<reference evidence="2" key="2">
    <citation type="journal article" date="2022" name="Microb. Genom.">
        <title>A chromosome-scale genome assembly of the tomato pathogen Cladosporium fulvum reveals a compartmentalized genome architecture and the presence of a dispensable chromosome.</title>
        <authorList>
            <person name="Zaccaron A.Z."/>
            <person name="Chen L.H."/>
            <person name="Samaras A."/>
            <person name="Stergiopoulos I."/>
        </authorList>
    </citation>
    <scope>NUCLEOTIDE SEQUENCE</scope>
    <source>
        <strain evidence="2">Race5_Kim</strain>
    </source>
</reference>
<evidence type="ECO:0000313" key="2">
    <source>
        <dbReference type="EMBL" id="UJO23814.1"/>
    </source>
</evidence>
<proteinExistence type="predicted"/>
<evidence type="ECO:0008006" key="4">
    <source>
        <dbReference type="Google" id="ProtNLM"/>
    </source>
</evidence>
<dbReference type="EMBL" id="CP090173">
    <property type="protein sequence ID" value="UJO23814.1"/>
    <property type="molecule type" value="Genomic_DNA"/>
</dbReference>
<gene>
    <name evidence="2" type="ORF">CLAFUR5_12682</name>
</gene>
<dbReference type="GeneID" id="71992560"/>
<keyword evidence="3" id="KW-1185">Reference proteome</keyword>
<accession>A0A9Q8UVB0</accession>
<organism evidence="2 3">
    <name type="scientific">Passalora fulva</name>
    <name type="common">Tomato leaf mold</name>
    <name type="synonym">Cladosporium fulvum</name>
    <dbReference type="NCBI Taxonomy" id="5499"/>
    <lineage>
        <taxon>Eukaryota</taxon>
        <taxon>Fungi</taxon>
        <taxon>Dikarya</taxon>
        <taxon>Ascomycota</taxon>
        <taxon>Pezizomycotina</taxon>
        <taxon>Dothideomycetes</taxon>
        <taxon>Dothideomycetidae</taxon>
        <taxon>Mycosphaerellales</taxon>
        <taxon>Mycosphaerellaceae</taxon>
        <taxon>Fulvia</taxon>
    </lineage>
</organism>
<evidence type="ECO:0000313" key="3">
    <source>
        <dbReference type="Proteomes" id="UP000756132"/>
    </source>
</evidence>
<protein>
    <recommendedName>
        <fullName evidence="4">F-box domain-containing protein</fullName>
    </recommendedName>
</protein>
<dbReference type="RefSeq" id="XP_047768180.1">
    <property type="nucleotide sequence ID" value="XM_047911830.1"/>
</dbReference>
<dbReference type="KEGG" id="ffu:CLAFUR5_12682"/>
<evidence type="ECO:0000256" key="1">
    <source>
        <dbReference type="SAM" id="MobiDB-lite"/>
    </source>
</evidence>